<feature type="domain" description="ATPase" evidence="1">
    <location>
        <begin position="3"/>
        <end position="199"/>
    </location>
</feature>
<evidence type="ECO:0000259" key="1">
    <source>
        <dbReference type="Pfam" id="PF01637"/>
    </source>
</evidence>
<dbReference type="EMBL" id="FOZC01000015">
    <property type="protein sequence ID" value="SFR86800.1"/>
    <property type="molecule type" value="Genomic_DNA"/>
</dbReference>
<reference evidence="3 4" key="1">
    <citation type="submission" date="2016-10" db="EMBL/GenBank/DDBJ databases">
        <authorList>
            <person name="de Groot N.N."/>
        </authorList>
    </citation>
    <scope>NUCLEOTIDE SEQUENCE [LARGE SCALE GENOMIC DNA]</scope>
    <source>
        <strain evidence="3 4">F</strain>
    </source>
</reference>
<dbReference type="Pfam" id="PF01637">
    <property type="entry name" value="ATPase_2"/>
    <property type="match status" value="1"/>
</dbReference>
<dbReference type="InterPro" id="IPR004256">
    <property type="entry name" value="DUF234"/>
</dbReference>
<dbReference type="SUPFAM" id="SSF52540">
    <property type="entry name" value="P-loop containing nucleoside triphosphate hydrolases"/>
    <property type="match status" value="1"/>
</dbReference>
<feature type="domain" description="DUF234" evidence="2">
    <location>
        <begin position="312"/>
        <end position="409"/>
    </location>
</feature>
<dbReference type="SUPFAM" id="SSF52980">
    <property type="entry name" value="Restriction endonuclease-like"/>
    <property type="match status" value="1"/>
</dbReference>
<proteinExistence type="predicted"/>
<dbReference type="InterPro" id="IPR027417">
    <property type="entry name" value="P-loop_NTPase"/>
</dbReference>
<name>A0A1I6K7E7_9FIRM</name>
<dbReference type="RefSeq" id="WP_031474720.1">
    <property type="nucleotide sequence ID" value="NZ_FOZC01000015.1"/>
</dbReference>
<dbReference type="InterPro" id="IPR011579">
    <property type="entry name" value="ATPase_dom"/>
</dbReference>
<dbReference type="InterPro" id="IPR011335">
    <property type="entry name" value="Restrct_endonuc-II-like"/>
</dbReference>
<sequence>MEFIGRVAELTKLKRELSSDEMRMTLIFGRRRVGKSELVKQAIKELQTKSIYYECKQVTEESNVQGICEVLSENLKLPKLGYQSIEPLIDYIFSLSTDENLILVLDEYPYLRENVKGLDSILQALVDKYRDNTKLKLVILGSYVDIMKSLIEHSNPLFGRVDLVIDLKQMDYYESALFYPAFSAEDKVRIYSVFGGIPYFNRLINDKKSVRDNIIDLIASPGARLENEVSMYLNAEISKIVNANEVFEALARGFSRYSDILSQSHVSSGPTLVDILGKLIRMEVVEKKAPINDETNKKKAGYYICDNLSLFYFRYIFKYSSQMKIMDPDVFYDKYIANDFEESYVPRKFEEICRQYLIRQNRLGKIDPVIEKIGKYYYDDPKNHTNGEFDVVTLDEKGYIFYEVKFRKKKLSKEVIDEEIRQVEATNLNCYRYVFFSRSGFVEEAPDKVQQIELEKLFVNTSSFTI</sequence>
<dbReference type="GO" id="GO:0005524">
    <property type="term" value="F:ATP binding"/>
    <property type="evidence" value="ECO:0007669"/>
    <property type="project" value="InterPro"/>
</dbReference>
<dbReference type="Gene3D" id="3.40.50.300">
    <property type="entry name" value="P-loop containing nucleotide triphosphate hydrolases"/>
    <property type="match status" value="1"/>
</dbReference>
<gene>
    <name evidence="3" type="ORF">SAMN02910262_02298</name>
</gene>
<dbReference type="PANTHER" id="PTHR34704">
    <property type="entry name" value="ATPASE"/>
    <property type="match status" value="1"/>
</dbReference>
<dbReference type="AlphaFoldDB" id="A0A1I6K7E7"/>
<accession>A0A1I6K7E7</accession>
<organism evidence="3 4">
    <name type="scientific">[Clostridium] aminophilum</name>
    <dbReference type="NCBI Taxonomy" id="1526"/>
    <lineage>
        <taxon>Bacteria</taxon>
        <taxon>Bacillati</taxon>
        <taxon>Bacillota</taxon>
        <taxon>Clostridia</taxon>
        <taxon>Lachnospirales</taxon>
        <taxon>Lachnospiraceae</taxon>
    </lineage>
</organism>
<dbReference type="PANTHER" id="PTHR34704:SF1">
    <property type="entry name" value="ATPASE"/>
    <property type="match status" value="1"/>
</dbReference>
<evidence type="ECO:0000259" key="2">
    <source>
        <dbReference type="Pfam" id="PF03008"/>
    </source>
</evidence>
<protein>
    <submittedName>
        <fullName evidence="3">Uncharacterized protein</fullName>
    </submittedName>
</protein>
<dbReference type="Pfam" id="PF03008">
    <property type="entry name" value="DUF234"/>
    <property type="match status" value="1"/>
</dbReference>
<evidence type="ECO:0000313" key="4">
    <source>
        <dbReference type="Proteomes" id="UP000214760"/>
    </source>
</evidence>
<evidence type="ECO:0000313" key="3">
    <source>
        <dbReference type="EMBL" id="SFR86800.1"/>
    </source>
</evidence>
<dbReference type="Proteomes" id="UP000214760">
    <property type="component" value="Unassembled WGS sequence"/>
</dbReference>